<dbReference type="Gene3D" id="3.90.1150.10">
    <property type="entry name" value="Aspartate Aminotransferase, domain 1"/>
    <property type="match status" value="1"/>
</dbReference>
<feature type="region of interest" description="Disordered" evidence="7">
    <location>
        <begin position="1"/>
        <end position="37"/>
    </location>
</feature>
<dbReference type="InterPro" id="IPR050106">
    <property type="entry name" value="HistidinolP_aminotransfase"/>
</dbReference>
<keyword evidence="3 6" id="KW-0032">Aminotransferase</keyword>
<dbReference type="InterPro" id="IPR001917">
    <property type="entry name" value="Aminotrans_II_pyridoxalP_BS"/>
</dbReference>
<dbReference type="InterPro" id="IPR015422">
    <property type="entry name" value="PyrdxlP-dep_Trfase_small"/>
</dbReference>
<dbReference type="PANTHER" id="PTHR43643:SF3">
    <property type="entry name" value="HISTIDINOL-PHOSPHATE AMINOTRANSFERASE"/>
    <property type="match status" value="1"/>
</dbReference>
<name>A0ABP7ER07_9ACTN</name>
<protein>
    <recommendedName>
        <fullName evidence="6">Aromatic amino acid aminotransferase</fullName>
        <shortName evidence="6">ArAT</shortName>
        <ecNumber evidence="6">2.6.1.57</ecNumber>
    </recommendedName>
</protein>
<dbReference type="InterPro" id="IPR024892">
    <property type="entry name" value="ArAT"/>
</dbReference>
<keyword evidence="4 6" id="KW-0808">Transferase</keyword>
<dbReference type="InterPro" id="IPR005861">
    <property type="entry name" value="HisP_aminotrans"/>
</dbReference>
<keyword evidence="5 6" id="KW-0663">Pyridoxal phosphate</keyword>
<comment type="cofactor">
    <cofactor evidence="1 6">
        <name>pyridoxal 5'-phosphate</name>
        <dbReference type="ChEBI" id="CHEBI:597326"/>
    </cofactor>
</comment>
<dbReference type="HAMAP" id="MF_01023">
    <property type="entry name" value="HisC_aminotrans_2"/>
    <property type="match status" value="1"/>
</dbReference>
<evidence type="ECO:0000313" key="9">
    <source>
        <dbReference type="EMBL" id="GAA3723132.1"/>
    </source>
</evidence>
<evidence type="ECO:0000256" key="7">
    <source>
        <dbReference type="SAM" id="MobiDB-lite"/>
    </source>
</evidence>
<evidence type="ECO:0000259" key="8">
    <source>
        <dbReference type="Pfam" id="PF00155"/>
    </source>
</evidence>
<dbReference type="HAMAP" id="MF_01513">
    <property type="entry name" value="Phe_aminotrans_2"/>
    <property type="match status" value="1"/>
</dbReference>
<dbReference type="Gene3D" id="3.40.640.10">
    <property type="entry name" value="Type I PLP-dependent aspartate aminotransferase-like (Major domain)"/>
    <property type="match status" value="1"/>
</dbReference>
<evidence type="ECO:0000256" key="5">
    <source>
        <dbReference type="ARBA" id="ARBA00022898"/>
    </source>
</evidence>
<evidence type="ECO:0000256" key="1">
    <source>
        <dbReference type="ARBA" id="ARBA00001933"/>
    </source>
</evidence>
<reference evidence="10" key="1">
    <citation type="journal article" date="2019" name="Int. J. Syst. Evol. Microbiol.">
        <title>The Global Catalogue of Microorganisms (GCM) 10K type strain sequencing project: providing services to taxonomists for standard genome sequencing and annotation.</title>
        <authorList>
            <consortium name="The Broad Institute Genomics Platform"/>
            <consortium name="The Broad Institute Genome Sequencing Center for Infectious Disease"/>
            <person name="Wu L."/>
            <person name="Ma J."/>
        </authorList>
    </citation>
    <scope>NUCLEOTIDE SEQUENCE [LARGE SCALE GENOMIC DNA]</scope>
    <source>
        <strain evidence="10">JCM 30846</strain>
    </source>
</reference>
<feature type="domain" description="Aminotransferase class I/classII large" evidence="8">
    <location>
        <begin position="33"/>
        <end position="346"/>
    </location>
</feature>
<comment type="similarity">
    <text evidence="6">Belongs to the class-II pyridoxal-phosphate-dependent aminotransferase family.</text>
</comment>
<evidence type="ECO:0000313" key="10">
    <source>
        <dbReference type="Proteomes" id="UP001499884"/>
    </source>
</evidence>
<accession>A0ABP7ER07</accession>
<comment type="caution">
    <text evidence="9">The sequence shown here is derived from an EMBL/GenBank/DDBJ whole genome shotgun (WGS) entry which is preliminary data.</text>
</comment>
<gene>
    <name evidence="9" type="primary">hisC_1</name>
    <name evidence="6" type="synonym">pat</name>
    <name evidence="9" type="ORF">GCM10023082_21460</name>
</gene>
<dbReference type="EMBL" id="BAABEP010000010">
    <property type="protein sequence ID" value="GAA3723132.1"/>
    <property type="molecule type" value="Genomic_DNA"/>
</dbReference>
<evidence type="ECO:0000256" key="4">
    <source>
        <dbReference type="ARBA" id="ARBA00022679"/>
    </source>
</evidence>
<organism evidence="9 10">
    <name type="scientific">Streptomyces tremellae</name>
    <dbReference type="NCBI Taxonomy" id="1124239"/>
    <lineage>
        <taxon>Bacteria</taxon>
        <taxon>Bacillati</taxon>
        <taxon>Actinomycetota</taxon>
        <taxon>Actinomycetes</taxon>
        <taxon>Kitasatosporales</taxon>
        <taxon>Streptomycetaceae</taxon>
        <taxon>Streptomyces</taxon>
    </lineage>
</organism>
<dbReference type="Proteomes" id="UP001499884">
    <property type="component" value="Unassembled WGS sequence"/>
</dbReference>
<evidence type="ECO:0000256" key="6">
    <source>
        <dbReference type="HAMAP-Rule" id="MF_01513"/>
    </source>
</evidence>
<sequence>MVSETGPRLRAQLDGIPTYKPGRPAPTGATAYKLSSNENPYPPLPGVMEQVAASAERLHRYPDLACTELTAELAGRLGVPAAHVATGTGSVGVAQQLVQATSGPGDEVLYAWRSFEAYPIVVQIPGAASVQVPLTPGEGHDLDAMAAAITDRTRLIFVCNPNNPTGTVVRRAELERFLDKVPSDVLVVLDEAYREFNRDAEVPDGVEIYRDRPNVAVLRTFSKAYGLAGLRVGFAIAHEPVADALRKTAVPFGVSQIAQDAAVASLRSEEQLLLRVDALVKERDRVVGGLRGQGWTVPETHANFVWLRLGERTLDFAARCERAGVVVRPFAGEGVRVTVGESEANDLFLRAAEEFRTVL</sequence>
<proteinExistence type="inferred from homology"/>
<dbReference type="InterPro" id="IPR015424">
    <property type="entry name" value="PyrdxlP-dep_Trfase"/>
</dbReference>
<dbReference type="NCBIfam" id="NF002878">
    <property type="entry name" value="PRK03321.1"/>
    <property type="match status" value="1"/>
</dbReference>
<dbReference type="NCBIfam" id="TIGR01141">
    <property type="entry name" value="hisC"/>
    <property type="match status" value="1"/>
</dbReference>
<dbReference type="CDD" id="cd00609">
    <property type="entry name" value="AAT_like"/>
    <property type="match status" value="1"/>
</dbReference>
<dbReference type="PROSITE" id="PS00599">
    <property type="entry name" value="AA_TRANSFER_CLASS_2"/>
    <property type="match status" value="1"/>
</dbReference>
<evidence type="ECO:0000256" key="3">
    <source>
        <dbReference type="ARBA" id="ARBA00022576"/>
    </source>
</evidence>
<comment type="subunit">
    <text evidence="2 6">Homodimer.</text>
</comment>
<dbReference type="Pfam" id="PF00155">
    <property type="entry name" value="Aminotran_1_2"/>
    <property type="match status" value="1"/>
</dbReference>
<keyword evidence="10" id="KW-1185">Reference proteome</keyword>
<dbReference type="PANTHER" id="PTHR43643">
    <property type="entry name" value="HISTIDINOL-PHOSPHATE AMINOTRANSFERASE 2"/>
    <property type="match status" value="1"/>
</dbReference>
<feature type="modified residue" description="N6-(pyridoxal phosphate)lysine" evidence="6">
    <location>
        <position position="223"/>
    </location>
</feature>
<dbReference type="EC" id="2.6.1.57" evidence="6"/>
<dbReference type="SUPFAM" id="SSF53383">
    <property type="entry name" value="PLP-dependent transferases"/>
    <property type="match status" value="1"/>
</dbReference>
<comment type="function">
    <text evidence="6">Aminotransferase that catalyzes the conversion of aromatic amino acids and 2-oxoglutarate into corresponding aromatic oxo acids and L-glutamate.</text>
</comment>
<dbReference type="InterPro" id="IPR015421">
    <property type="entry name" value="PyrdxlP-dep_Trfase_major"/>
</dbReference>
<comment type="catalytic activity">
    <reaction evidence="6">
        <text>an aromatic L-alpha-amino acid + 2-oxoglutarate = an aromatic oxo-acid + L-glutamate</text>
        <dbReference type="Rhea" id="RHEA:17533"/>
        <dbReference type="ChEBI" id="CHEBI:16810"/>
        <dbReference type="ChEBI" id="CHEBI:29985"/>
        <dbReference type="ChEBI" id="CHEBI:73309"/>
        <dbReference type="ChEBI" id="CHEBI:84824"/>
        <dbReference type="EC" id="2.6.1.57"/>
    </reaction>
</comment>
<dbReference type="InterPro" id="IPR004839">
    <property type="entry name" value="Aminotransferase_I/II_large"/>
</dbReference>
<evidence type="ECO:0000256" key="2">
    <source>
        <dbReference type="ARBA" id="ARBA00011738"/>
    </source>
</evidence>